<dbReference type="Pfam" id="PF13649">
    <property type="entry name" value="Methyltransf_25"/>
    <property type="match status" value="1"/>
</dbReference>
<feature type="domain" description="Methyltransferase" evidence="1">
    <location>
        <begin position="51"/>
        <end position="154"/>
    </location>
</feature>
<organism evidence="2 3">
    <name type="scientific">Candidatus Lokiarchaeum ossiferum</name>
    <dbReference type="NCBI Taxonomy" id="2951803"/>
    <lineage>
        <taxon>Archaea</taxon>
        <taxon>Promethearchaeati</taxon>
        <taxon>Promethearchaeota</taxon>
        <taxon>Promethearchaeia</taxon>
        <taxon>Promethearchaeales</taxon>
        <taxon>Promethearchaeaceae</taxon>
        <taxon>Candidatus Lokiarchaeum</taxon>
    </lineage>
</organism>
<protein>
    <submittedName>
        <fullName evidence="2">Carboxy-S-adenosyl-L-methionine synthase</fullName>
        <ecNumber evidence="2">2.1.3.-</ecNumber>
    </submittedName>
</protein>
<reference evidence="2" key="1">
    <citation type="submission" date="2022-09" db="EMBL/GenBank/DDBJ databases">
        <title>Actin cytoskeleton and complex cell architecture in an #Asgard archaeon.</title>
        <authorList>
            <person name="Ponce Toledo R.I."/>
            <person name="Schleper C."/>
            <person name="Rodrigues Oliveira T."/>
            <person name="Wollweber F."/>
            <person name="Xu J."/>
            <person name="Rittmann S."/>
            <person name="Klingl A."/>
            <person name="Pilhofer M."/>
        </authorList>
    </citation>
    <scope>NUCLEOTIDE SEQUENCE</scope>
    <source>
        <strain evidence="2">B-35</strain>
    </source>
</reference>
<dbReference type="EMBL" id="CP104013">
    <property type="protein sequence ID" value="UYP45961.1"/>
    <property type="molecule type" value="Genomic_DNA"/>
</dbReference>
<gene>
    <name evidence="2" type="ORF">NEF87_002246</name>
</gene>
<dbReference type="EC" id="2.1.3.-" evidence="2"/>
<dbReference type="CDD" id="cd02440">
    <property type="entry name" value="AdoMet_MTases"/>
    <property type="match status" value="1"/>
</dbReference>
<dbReference type="Gene3D" id="3.40.50.150">
    <property type="entry name" value="Vaccinia Virus protein VP39"/>
    <property type="match status" value="1"/>
</dbReference>
<accession>A0ABY6HTS3</accession>
<proteinExistence type="predicted"/>
<name>A0ABY6HTS3_9ARCH</name>
<dbReference type="Proteomes" id="UP001208689">
    <property type="component" value="Chromosome"/>
</dbReference>
<dbReference type="InterPro" id="IPR029063">
    <property type="entry name" value="SAM-dependent_MTases_sf"/>
</dbReference>
<keyword evidence="3" id="KW-1185">Reference proteome</keyword>
<evidence type="ECO:0000313" key="2">
    <source>
        <dbReference type="EMBL" id="UYP45961.1"/>
    </source>
</evidence>
<dbReference type="SUPFAM" id="SSF53335">
    <property type="entry name" value="S-adenosyl-L-methionine-dependent methyltransferases"/>
    <property type="match status" value="1"/>
</dbReference>
<keyword evidence="2" id="KW-0808">Transferase</keyword>
<dbReference type="PANTHER" id="PTHR43591">
    <property type="entry name" value="METHYLTRANSFERASE"/>
    <property type="match status" value="1"/>
</dbReference>
<evidence type="ECO:0000259" key="1">
    <source>
        <dbReference type="Pfam" id="PF13649"/>
    </source>
</evidence>
<dbReference type="InterPro" id="IPR041698">
    <property type="entry name" value="Methyltransf_25"/>
</dbReference>
<evidence type="ECO:0000313" key="3">
    <source>
        <dbReference type="Proteomes" id="UP001208689"/>
    </source>
</evidence>
<sequence>MSKNTNLNVWEDDSVAKDYLQGTRAAIPLAQEEIRLLLKIIQFGTEKVSNILDIGCGDGILGRAVLHNYPTARLTLSDMSDVMVNTAREKVVEEKIATEVYYHTADMSSESWNIDLKAHGPYDVVVSGLAIHHLTHNRKRQIYAEIYDLLSPGGFFLNLERVKSPSPLGDKLNAENYVDSLFAYHKKSNPDVKREEIANKYFFRALKQSNILATAERQTDWLRDLGFIDVDIFFKVFEIAIFGGKKRPLDA</sequence>
<dbReference type="GO" id="GO:0016740">
    <property type="term" value="F:transferase activity"/>
    <property type="evidence" value="ECO:0007669"/>
    <property type="project" value="UniProtKB-KW"/>
</dbReference>